<evidence type="ECO:0000313" key="2">
    <source>
        <dbReference type="EMBL" id="CAL1357010.1"/>
    </source>
</evidence>
<proteinExistence type="predicted"/>
<dbReference type="Proteomes" id="UP001497516">
    <property type="component" value="Chromosome 1"/>
</dbReference>
<gene>
    <name evidence="2" type="ORF">LTRI10_LOCUS4672</name>
</gene>
<keyword evidence="3" id="KW-1185">Reference proteome</keyword>
<feature type="compositionally biased region" description="Polar residues" evidence="1">
    <location>
        <begin position="32"/>
        <end position="41"/>
    </location>
</feature>
<protein>
    <submittedName>
        <fullName evidence="2">Uncharacterized protein</fullName>
    </submittedName>
</protein>
<dbReference type="EMBL" id="OZ034813">
    <property type="protein sequence ID" value="CAL1357010.1"/>
    <property type="molecule type" value="Genomic_DNA"/>
</dbReference>
<evidence type="ECO:0000313" key="3">
    <source>
        <dbReference type="Proteomes" id="UP001497516"/>
    </source>
</evidence>
<reference evidence="2 3" key="1">
    <citation type="submission" date="2024-04" db="EMBL/GenBank/DDBJ databases">
        <authorList>
            <person name="Fracassetti M."/>
        </authorList>
    </citation>
    <scope>NUCLEOTIDE SEQUENCE [LARGE SCALE GENOMIC DNA]</scope>
</reference>
<sequence>MIHRSHGCGNRTGKLTSFFLRRRAQHPDPSDWRTNGLSTPPQERRMSANRRALYTVVLPPQQSATPRFVGLTTVES</sequence>
<organism evidence="2 3">
    <name type="scientific">Linum trigynum</name>
    <dbReference type="NCBI Taxonomy" id="586398"/>
    <lineage>
        <taxon>Eukaryota</taxon>
        <taxon>Viridiplantae</taxon>
        <taxon>Streptophyta</taxon>
        <taxon>Embryophyta</taxon>
        <taxon>Tracheophyta</taxon>
        <taxon>Spermatophyta</taxon>
        <taxon>Magnoliopsida</taxon>
        <taxon>eudicotyledons</taxon>
        <taxon>Gunneridae</taxon>
        <taxon>Pentapetalae</taxon>
        <taxon>rosids</taxon>
        <taxon>fabids</taxon>
        <taxon>Malpighiales</taxon>
        <taxon>Linaceae</taxon>
        <taxon>Linum</taxon>
    </lineage>
</organism>
<accession>A0AAV2CKC1</accession>
<feature type="region of interest" description="Disordered" evidence="1">
    <location>
        <begin position="22"/>
        <end position="46"/>
    </location>
</feature>
<name>A0AAV2CKC1_9ROSI</name>
<evidence type="ECO:0000256" key="1">
    <source>
        <dbReference type="SAM" id="MobiDB-lite"/>
    </source>
</evidence>
<dbReference type="AlphaFoldDB" id="A0AAV2CKC1"/>